<name>A0A9Q0S251_9DIPT</name>
<evidence type="ECO:0000313" key="1">
    <source>
        <dbReference type="EMBL" id="KAJ6640765.1"/>
    </source>
</evidence>
<evidence type="ECO:0000313" key="2">
    <source>
        <dbReference type="Proteomes" id="UP001151699"/>
    </source>
</evidence>
<protein>
    <submittedName>
        <fullName evidence="1">Uncharacterized protein</fullName>
    </submittedName>
</protein>
<dbReference type="EMBL" id="WJQU01000002">
    <property type="protein sequence ID" value="KAJ6640765.1"/>
    <property type="molecule type" value="Genomic_DNA"/>
</dbReference>
<organism evidence="1 2">
    <name type="scientific">Pseudolycoriella hygida</name>
    <dbReference type="NCBI Taxonomy" id="35572"/>
    <lineage>
        <taxon>Eukaryota</taxon>
        <taxon>Metazoa</taxon>
        <taxon>Ecdysozoa</taxon>
        <taxon>Arthropoda</taxon>
        <taxon>Hexapoda</taxon>
        <taxon>Insecta</taxon>
        <taxon>Pterygota</taxon>
        <taxon>Neoptera</taxon>
        <taxon>Endopterygota</taxon>
        <taxon>Diptera</taxon>
        <taxon>Nematocera</taxon>
        <taxon>Sciaroidea</taxon>
        <taxon>Sciaridae</taxon>
        <taxon>Pseudolycoriella</taxon>
    </lineage>
</organism>
<accession>A0A9Q0S251</accession>
<keyword evidence="2" id="KW-1185">Reference proteome</keyword>
<proteinExistence type="predicted"/>
<sequence>MDCIKIHIEVHIAYTTGIVLFIAFRHQEVYERGSIRNRSVRNRSVRNRKVYEIEVYEIGVYEIEVYENKVCENEFTLTDGMPGTPILSYQHYKGTTSTTVRPIASCAPTCTTWKPTINDSPTVTVTTARPIVSCAPTCTTWKPVVNDSPIVTPTPGQ</sequence>
<comment type="caution">
    <text evidence="1">The sequence shown here is derived from an EMBL/GenBank/DDBJ whole genome shotgun (WGS) entry which is preliminary data.</text>
</comment>
<dbReference type="AlphaFoldDB" id="A0A9Q0S251"/>
<reference evidence="1" key="1">
    <citation type="submission" date="2022-07" db="EMBL/GenBank/DDBJ databases">
        <authorList>
            <person name="Trinca V."/>
            <person name="Uliana J.V.C."/>
            <person name="Torres T.T."/>
            <person name="Ward R.J."/>
            <person name="Monesi N."/>
        </authorList>
    </citation>
    <scope>NUCLEOTIDE SEQUENCE</scope>
    <source>
        <strain evidence="1">HSMRA1968</strain>
        <tissue evidence="1">Whole embryos</tissue>
    </source>
</reference>
<dbReference type="Proteomes" id="UP001151699">
    <property type="component" value="Chromosome B"/>
</dbReference>
<gene>
    <name evidence="1" type="ORF">Bhyg_05697</name>
</gene>
<dbReference type="OrthoDB" id="10683648at2759"/>